<dbReference type="Proteomes" id="UP000179920">
    <property type="component" value="Chromosome III"/>
</dbReference>
<dbReference type="EMBL" id="ULHB01000099">
    <property type="protein sequence ID" value="SYW81657.1"/>
    <property type="molecule type" value="Genomic_DNA"/>
</dbReference>
<dbReference type="PANTHER" id="PTHR24114:SF2">
    <property type="entry name" value="F-BOX DOMAIN-CONTAINING PROTEIN-RELATED"/>
    <property type="match status" value="1"/>
</dbReference>
<gene>
    <name evidence="3" type="ORF">UBRO2_04355</name>
    <name evidence="2" type="ORF">UBRO_01475</name>
</gene>
<dbReference type="InterPro" id="IPR052394">
    <property type="entry name" value="LRR-containing"/>
</dbReference>
<evidence type="ECO:0000313" key="3">
    <source>
        <dbReference type="EMBL" id="SYW81657.1"/>
    </source>
</evidence>
<reference evidence="2" key="2">
    <citation type="submission" date="2016-04" db="EMBL/GenBank/DDBJ databases">
        <authorList>
            <person name="Evans L.H."/>
            <person name="Alamgir A."/>
            <person name="Owens N."/>
            <person name="Weber N.D."/>
            <person name="Virtaneva K."/>
            <person name="Barbian K."/>
            <person name="Babar A."/>
            <person name="Rosenke K."/>
        </authorList>
    </citation>
    <scope>NUCLEOTIDE SEQUENCE</scope>
    <source>
        <strain evidence="2">UB2112</strain>
    </source>
</reference>
<reference evidence="4" key="1">
    <citation type="submission" date="2016-04" db="EMBL/GenBank/DDBJ databases">
        <authorList>
            <person name="Guldener U."/>
            <person name="Guldener U."/>
        </authorList>
    </citation>
    <scope>NUCLEOTIDE SEQUENCE [LARGE SCALE GENOMIC DNA]</scope>
    <source>
        <strain evidence="4">UB2112</strain>
    </source>
</reference>
<sequence>MSDTDIDNASLPSDDVTTAESPQTLIKRRLPYGTLRANDEDELLTTAGVLQTIQSSHGRHHRLDLSHAYLQDAKANKVLDVLRERSSSPGINDHLLFHRSDDGSEFPNQDQWLRSIPSLSRAMMTNPTPLCASFRIVELDNNSLTFACLPAICRLLDGNLTLHKLSLKANEIEGEPRWFYSLAQAIGSSALRHLCLSSNPIGPYSLAAFFDSIPEGGTALETLEMSNLSRRFREDEFDEDTSTKTIEGEYYVAAQAAADFIGDPKRCRSLRVLHLNANSFGSRGVRVIDSALVGSLSDAPGLPIIQTDEITALSDQLQALRGDPFYLAVFGTKPMRRNRSLVRLQLSGNYYRCWQAEDPQKDLDKFLGIKRRYAAIPTQEVKTMAVFIEQWSQQKRMQQKEDPSEVFFELPFEVSRHLFKLDATLNDVERDFQDAAQFATGLDGTTLIKMRLSCLDANVTEGKLCRKAAARILSVARTVGYRVRRASTTADPQTETVQNSATPGFPRFMDLPPELRLLIVRHLDEDNILSGSQFANIISYACEPSTIGYGQPQYDWSRILESASEAESSSAEGPSSTRPAQGWSWRECFASRAPPRDWQADLLDASNEESELRPRAVKGRWSLERTSPSTFAFLESTLTHRTM</sequence>
<feature type="region of interest" description="Disordered" evidence="1">
    <location>
        <begin position="1"/>
        <end position="22"/>
    </location>
</feature>
<dbReference type="AlphaFoldDB" id="A0A1K0GZB5"/>
<dbReference type="SUPFAM" id="SSF52047">
    <property type="entry name" value="RNI-like"/>
    <property type="match status" value="1"/>
</dbReference>
<protein>
    <submittedName>
        <fullName evidence="2">Related to conserved hypothetical Ustilaginaceae-specific protein</fullName>
    </submittedName>
</protein>
<evidence type="ECO:0000256" key="1">
    <source>
        <dbReference type="SAM" id="MobiDB-lite"/>
    </source>
</evidence>
<dbReference type="Proteomes" id="UP000658997">
    <property type="component" value="Unassembled WGS sequence"/>
</dbReference>
<evidence type="ECO:0000313" key="5">
    <source>
        <dbReference type="Proteomes" id="UP000658997"/>
    </source>
</evidence>
<name>A0A1K0GZB5_9BASI</name>
<dbReference type="InterPro" id="IPR032675">
    <property type="entry name" value="LRR_dom_sf"/>
</dbReference>
<reference evidence="3" key="3">
    <citation type="submission" date="2018-08" db="EMBL/GenBank/DDBJ databases">
        <authorList>
            <person name="Guldener U."/>
        </authorList>
    </citation>
    <scope>NUCLEOTIDE SEQUENCE</scope>
    <source>
        <strain evidence="3">UB2</strain>
    </source>
</reference>
<accession>A0A1K0GZB5</accession>
<dbReference type="PANTHER" id="PTHR24114">
    <property type="entry name" value="LEUCINE RICH REPEAT FAMILY PROTEIN"/>
    <property type="match status" value="1"/>
</dbReference>
<dbReference type="EMBL" id="LT558119">
    <property type="protein sequence ID" value="SAM76050.1"/>
    <property type="molecule type" value="Genomic_DNA"/>
</dbReference>
<evidence type="ECO:0000313" key="2">
    <source>
        <dbReference type="EMBL" id="SAM76050.1"/>
    </source>
</evidence>
<organism evidence="2 4">
    <name type="scientific">Ustilago bromivora</name>
    <dbReference type="NCBI Taxonomy" id="307758"/>
    <lineage>
        <taxon>Eukaryota</taxon>
        <taxon>Fungi</taxon>
        <taxon>Dikarya</taxon>
        <taxon>Basidiomycota</taxon>
        <taxon>Ustilaginomycotina</taxon>
        <taxon>Ustilaginomycetes</taxon>
        <taxon>Ustilaginales</taxon>
        <taxon>Ustilaginaceae</taxon>
        <taxon>Ustilago</taxon>
    </lineage>
</organism>
<keyword evidence="5" id="KW-1185">Reference proteome</keyword>
<evidence type="ECO:0000313" key="4">
    <source>
        <dbReference type="Proteomes" id="UP000179920"/>
    </source>
</evidence>
<dbReference type="Gene3D" id="3.80.10.10">
    <property type="entry name" value="Ribonuclease Inhibitor"/>
    <property type="match status" value="1"/>
</dbReference>
<proteinExistence type="predicted"/>
<dbReference type="OrthoDB" id="120976at2759"/>